<evidence type="ECO:0000313" key="2">
    <source>
        <dbReference type="EMBL" id="MFC0632367.1"/>
    </source>
</evidence>
<dbReference type="InterPro" id="IPR041667">
    <property type="entry name" value="Cupin_8"/>
</dbReference>
<dbReference type="InterPro" id="IPR003347">
    <property type="entry name" value="JmjC_dom"/>
</dbReference>
<dbReference type="Pfam" id="PF13621">
    <property type="entry name" value="Cupin_8"/>
    <property type="match status" value="1"/>
</dbReference>
<proteinExistence type="predicted"/>
<accession>A0ABV6QYB9</accession>
<dbReference type="PROSITE" id="PS51184">
    <property type="entry name" value="JMJC"/>
    <property type="match status" value="1"/>
</dbReference>
<evidence type="ECO:0000259" key="1">
    <source>
        <dbReference type="PROSITE" id="PS51184"/>
    </source>
</evidence>
<protein>
    <submittedName>
        <fullName evidence="2">Cupin-like domain-containing protein</fullName>
    </submittedName>
</protein>
<dbReference type="PANTHER" id="PTHR12461:SF105">
    <property type="entry name" value="HYPOXIA-INDUCIBLE FACTOR 1-ALPHA INHIBITOR"/>
    <property type="match status" value="1"/>
</dbReference>
<organism evidence="2 3">
    <name type="scientific">Brevundimonas balnearis</name>
    <dbReference type="NCBI Taxonomy" id="1572858"/>
    <lineage>
        <taxon>Bacteria</taxon>
        <taxon>Pseudomonadati</taxon>
        <taxon>Pseudomonadota</taxon>
        <taxon>Alphaproteobacteria</taxon>
        <taxon>Caulobacterales</taxon>
        <taxon>Caulobacteraceae</taxon>
        <taxon>Brevundimonas</taxon>
    </lineage>
</organism>
<comment type="caution">
    <text evidence="2">The sequence shown here is derived from an EMBL/GenBank/DDBJ whole genome shotgun (WGS) entry which is preliminary data.</text>
</comment>
<reference evidence="2 3" key="1">
    <citation type="submission" date="2024-09" db="EMBL/GenBank/DDBJ databases">
        <authorList>
            <person name="Sun Q."/>
            <person name="Mori K."/>
        </authorList>
    </citation>
    <scope>NUCLEOTIDE SEQUENCE [LARGE SCALE GENOMIC DNA]</scope>
    <source>
        <strain evidence="2 3">NCAIM B.02621</strain>
    </source>
</reference>
<name>A0ABV6QYB9_9CAUL</name>
<dbReference type="RefSeq" id="WP_376833239.1">
    <property type="nucleotide sequence ID" value="NZ_JBHLSW010000001.1"/>
</dbReference>
<dbReference type="SUPFAM" id="SSF51197">
    <property type="entry name" value="Clavaminate synthase-like"/>
    <property type="match status" value="1"/>
</dbReference>
<dbReference type="PANTHER" id="PTHR12461">
    <property type="entry name" value="HYPOXIA-INDUCIBLE FACTOR 1 ALPHA INHIBITOR-RELATED"/>
    <property type="match status" value="1"/>
</dbReference>
<gene>
    <name evidence="2" type="ORF">ACFFGE_00535</name>
</gene>
<keyword evidence="3" id="KW-1185">Reference proteome</keyword>
<dbReference type="Proteomes" id="UP001589906">
    <property type="component" value="Unassembled WGS sequence"/>
</dbReference>
<sequence>MTSLPPPKPLPRLKGVDRARFEAEVVPAGRPVVLEGLVADWPAVAAARTPGGLRDYLSGLDAGRPVNAFRASPEIEGRYGYSEDLKGRNHTPVQVPLKALLDELLALAEVERPASIYAGGVPAPSHLPGLVEANPMLLLDPAAERLTSLWIGNRSTTATHWDLPQNLACVVAGRRRFTLFPTGQVANLYVGPLDFTLAGQPISLVDIDAPDLERFPRFAEAWAEAEQAVLEPGDAVYVPSLWFHNVKSLDPIGAMVNFWWRDGPEWLTTPMFTLFHALLTLRDLPERERAAWRVFFDHYIFQTGGEPMAHIPEDARGVFGASTPERRAQLKAMLARPLSR</sequence>
<dbReference type="EMBL" id="JBHLSW010000001">
    <property type="protein sequence ID" value="MFC0632367.1"/>
    <property type="molecule type" value="Genomic_DNA"/>
</dbReference>
<dbReference type="Gene3D" id="2.60.120.650">
    <property type="entry name" value="Cupin"/>
    <property type="match status" value="1"/>
</dbReference>
<dbReference type="SMART" id="SM00558">
    <property type="entry name" value="JmjC"/>
    <property type="match status" value="1"/>
</dbReference>
<evidence type="ECO:0000313" key="3">
    <source>
        <dbReference type="Proteomes" id="UP001589906"/>
    </source>
</evidence>
<feature type="domain" description="JmjC" evidence="1">
    <location>
        <begin position="96"/>
        <end position="275"/>
    </location>
</feature>